<dbReference type="AlphaFoldDB" id="A0A9P4JKE4"/>
<proteinExistence type="predicted"/>
<evidence type="ECO:0000256" key="1">
    <source>
        <dbReference type="SAM" id="MobiDB-lite"/>
    </source>
</evidence>
<dbReference type="Proteomes" id="UP000799536">
    <property type="component" value="Unassembled WGS sequence"/>
</dbReference>
<sequence length="104" mass="11709">MESVKKILHIRSKSKSASSQSESPGTSDAQAIHDIRPSFDEEVAAMSPDERKAYLAEFEEAERTGHAKKGSLLERLIERGNRKTEEQLAREAREAREREALGTR</sequence>
<name>A0A9P4JKE4_9PLEO</name>
<evidence type="ECO:0000313" key="2">
    <source>
        <dbReference type="EMBL" id="KAF2198754.1"/>
    </source>
</evidence>
<dbReference type="OrthoDB" id="5313204at2759"/>
<evidence type="ECO:0000313" key="3">
    <source>
        <dbReference type="Proteomes" id="UP000799536"/>
    </source>
</evidence>
<gene>
    <name evidence="2" type="ORF">GQ43DRAFT_474252</name>
</gene>
<feature type="compositionally biased region" description="Basic residues" evidence="1">
    <location>
        <begin position="1"/>
        <end position="14"/>
    </location>
</feature>
<reference evidence="2" key="1">
    <citation type="journal article" date="2020" name="Stud. Mycol.">
        <title>101 Dothideomycetes genomes: a test case for predicting lifestyles and emergence of pathogens.</title>
        <authorList>
            <person name="Haridas S."/>
            <person name="Albert R."/>
            <person name="Binder M."/>
            <person name="Bloem J."/>
            <person name="Labutti K."/>
            <person name="Salamov A."/>
            <person name="Andreopoulos B."/>
            <person name="Baker S."/>
            <person name="Barry K."/>
            <person name="Bills G."/>
            <person name="Bluhm B."/>
            <person name="Cannon C."/>
            <person name="Castanera R."/>
            <person name="Culley D."/>
            <person name="Daum C."/>
            <person name="Ezra D."/>
            <person name="Gonzalez J."/>
            <person name="Henrissat B."/>
            <person name="Kuo A."/>
            <person name="Liang C."/>
            <person name="Lipzen A."/>
            <person name="Lutzoni F."/>
            <person name="Magnuson J."/>
            <person name="Mondo S."/>
            <person name="Nolan M."/>
            <person name="Ohm R."/>
            <person name="Pangilinan J."/>
            <person name="Park H.-J."/>
            <person name="Ramirez L."/>
            <person name="Alfaro M."/>
            <person name="Sun H."/>
            <person name="Tritt A."/>
            <person name="Yoshinaga Y."/>
            <person name="Zwiers L.-H."/>
            <person name="Turgeon B."/>
            <person name="Goodwin S."/>
            <person name="Spatafora J."/>
            <person name="Crous P."/>
            <person name="Grigoriev I."/>
        </authorList>
    </citation>
    <scope>NUCLEOTIDE SEQUENCE</scope>
    <source>
        <strain evidence="2">ATCC 74209</strain>
    </source>
</reference>
<organism evidence="2 3">
    <name type="scientific">Delitschia confertaspora ATCC 74209</name>
    <dbReference type="NCBI Taxonomy" id="1513339"/>
    <lineage>
        <taxon>Eukaryota</taxon>
        <taxon>Fungi</taxon>
        <taxon>Dikarya</taxon>
        <taxon>Ascomycota</taxon>
        <taxon>Pezizomycotina</taxon>
        <taxon>Dothideomycetes</taxon>
        <taxon>Pleosporomycetidae</taxon>
        <taxon>Pleosporales</taxon>
        <taxon>Delitschiaceae</taxon>
        <taxon>Delitschia</taxon>
    </lineage>
</organism>
<dbReference type="EMBL" id="ML994120">
    <property type="protein sequence ID" value="KAF2198754.1"/>
    <property type="molecule type" value="Genomic_DNA"/>
</dbReference>
<keyword evidence="3" id="KW-1185">Reference proteome</keyword>
<protein>
    <submittedName>
        <fullName evidence="2">Uncharacterized protein</fullName>
    </submittedName>
</protein>
<comment type="caution">
    <text evidence="2">The sequence shown here is derived from an EMBL/GenBank/DDBJ whole genome shotgun (WGS) entry which is preliminary data.</text>
</comment>
<accession>A0A9P4JKE4</accession>
<feature type="region of interest" description="Disordered" evidence="1">
    <location>
        <begin position="1"/>
        <end position="36"/>
    </location>
</feature>
<feature type="region of interest" description="Disordered" evidence="1">
    <location>
        <begin position="62"/>
        <end position="104"/>
    </location>
</feature>